<protein>
    <recommendedName>
        <fullName evidence="8">Low-affinity putrescine importer PlaP</fullName>
    </recommendedName>
</protein>
<evidence type="ECO:0000256" key="5">
    <source>
        <dbReference type="SAM" id="Phobius"/>
    </source>
</evidence>
<keyword evidence="4 5" id="KW-0472">Membrane</keyword>
<feature type="transmembrane region" description="Helical" evidence="5">
    <location>
        <begin position="170"/>
        <end position="193"/>
    </location>
</feature>
<proteinExistence type="predicted"/>
<evidence type="ECO:0000256" key="3">
    <source>
        <dbReference type="ARBA" id="ARBA00022989"/>
    </source>
</evidence>
<dbReference type="PANTHER" id="PTHR47704">
    <property type="entry name" value="POTASSIUM TRANSPORTER KIMA"/>
    <property type="match status" value="1"/>
</dbReference>
<dbReference type="InterPro" id="IPR053153">
    <property type="entry name" value="APC_K+_Transporter"/>
</dbReference>
<feature type="transmembrane region" description="Helical" evidence="5">
    <location>
        <begin position="104"/>
        <end position="125"/>
    </location>
</feature>
<keyword evidence="7" id="KW-1185">Reference proteome</keyword>
<evidence type="ECO:0000256" key="1">
    <source>
        <dbReference type="ARBA" id="ARBA00004141"/>
    </source>
</evidence>
<accession>A0A4Y7RVD6</accession>
<feature type="transmembrane region" description="Helical" evidence="5">
    <location>
        <begin position="347"/>
        <end position="368"/>
    </location>
</feature>
<feature type="transmembrane region" description="Helical" evidence="5">
    <location>
        <begin position="408"/>
        <end position="428"/>
    </location>
</feature>
<dbReference type="GO" id="GO:0022857">
    <property type="term" value="F:transmembrane transporter activity"/>
    <property type="evidence" value="ECO:0007669"/>
    <property type="project" value="InterPro"/>
</dbReference>
<dbReference type="Proteomes" id="UP000297597">
    <property type="component" value="Unassembled WGS sequence"/>
</dbReference>
<evidence type="ECO:0008006" key="8">
    <source>
        <dbReference type="Google" id="ProtNLM"/>
    </source>
</evidence>
<dbReference type="PANTHER" id="PTHR47704:SF1">
    <property type="entry name" value="POTASSIUM TRANSPORTER KIMA"/>
    <property type="match status" value="1"/>
</dbReference>
<comment type="caution">
    <text evidence="6">The sequence shown here is derived from an EMBL/GenBank/DDBJ whole genome shotgun (WGS) entry which is preliminary data.</text>
</comment>
<comment type="subcellular location">
    <subcellularLocation>
        <location evidence="1">Membrane</location>
        <topology evidence="1">Multi-pass membrane protein</topology>
    </subcellularLocation>
</comment>
<feature type="transmembrane region" description="Helical" evidence="5">
    <location>
        <begin position="255"/>
        <end position="278"/>
    </location>
</feature>
<feature type="transmembrane region" description="Helical" evidence="5">
    <location>
        <begin position="61"/>
        <end position="83"/>
    </location>
</feature>
<dbReference type="EMBL" id="QFFZ01000005">
    <property type="protein sequence ID" value="TEB12706.1"/>
    <property type="molecule type" value="Genomic_DNA"/>
</dbReference>
<dbReference type="AlphaFoldDB" id="A0A4Y7RVD6"/>
<keyword evidence="3 5" id="KW-1133">Transmembrane helix</keyword>
<name>A0A4Y7RVD6_9FIRM</name>
<dbReference type="RefSeq" id="WP_134212563.1">
    <property type="nucleotide sequence ID" value="NZ_QFFZ01000005.1"/>
</dbReference>
<dbReference type="GO" id="GO:0016020">
    <property type="term" value="C:membrane"/>
    <property type="evidence" value="ECO:0007669"/>
    <property type="project" value="UniProtKB-SubCell"/>
</dbReference>
<gene>
    <name evidence="6" type="ORF">Pmgp_00677</name>
</gene>
<feature type="transmembrane region" description="Helical" evidence="5">
    <location>
        <begin position="374"/>
        <end position="396"/>
    </location>
</feature>
<feature type="transmembrane region" description="Helical" evidence="5">
    <location>
        <begin position="298"/>
        <end position="326"/>
    </location>
</feature>
<organism evidence="6 7">
    <name type="scientific">Pelotomaculum propionicicum</name>
    <dbReference type="NCBI Taxonomy" id="258475"/>
    <lineage>
        <taxon>Bacteria</taxon>
        <taxon>Bacillati</taxon>
        <taxon>Bacillota</taxon>
        <taxon>Clostridia</taxon>
        <taxon>Eubacteriales</taxon>
        <taxon>Desulfotomaculaceae</taxon>
        <taxon>Pelotomaculum</taxon>
    </lineage>
</organism>
<evidence type="ECO:0000256" key="4">
    <source>
        <dbReference type="ARBA" id="ARBA00023136"/>
    </source>
</evidence>
<dbReference type="OrthoDB" id="9759676at2"/>
<reference evidence="6 7" key="1">
    <citation type="journal article" date="2018" name="Environ. Microbiol.">
        <title>Novel energy conservation strategies and behaviour of Pelotomaculum schinkii driving syntrophic propionate catabolism.</title>
        <authorList>
            <person name="Hidalgo-Ahumada C.A.P."/>
            <person name="Nobu M.K."/>
            <person name="Narihiro T."/>
            <person name="Tamaki H."/>
            <person name="Liu W.T."/>
            <person name="Kamagata Y."/>
            <person name="Stams A.J.M."/>
            <person name="Imachi H."/>
            <person name="Sousa D.Z."/>
        </authorList>
    </citation>
    <scope>NUCLEOTIDE SEQUENCE [LARGE SCALE GENOMIC DNA]</scope>
    <source>
        <strain evidence="6 7">MGP</strain>
    </source>
</reference>
<feature type="transmembrane region" description="Helical" evidence="5">
    <location>
        <begin position="145"/>
        <end position="163"/>
    </location>
</feature>
<evidence type="ECO:0000256" key="2">
    <source>
        <dbReference type="ARBA" id="ARBA00022692"/>
    </source>
</evidence>
<evidence type="ECO:0000313" key="6">
    <source>
        <dbReference type="EMBL" id="TEB12706.1"/>
    </source>
</evidence>
<dbReference type="InterPro" id="IPR002293">
    <property type="entry name" value="AA/rel_permease1"/>
</dbReference>
<dbReference type="Gene3D" id="1.20.1740.10">
    <property type="entry name" value="Amino acid/polyamine transporter I"/>
    <property type="match status" value="1"/>
</dbReference>
<dbReference type="Pfam" id="PF13520">
    <property type="entry name" value="AA_permease_2"/>
    <property type="match status" value="1"/>
</dbReference>
<feature type="transmembrane region" description="Helical" evidence="5">
    <location>
        <begin position="434"/>
        <end position="451"/>
    </location>
</feature>
<keyword evidence="2 5" id="KW-0812">Transmembrane</keyword>
<evidence type="ECO:0000313" key="7">
    <source>
        <dbReference type="Proteomes" id="UP000297597"/>
    </source>
</evidence>
<sequence length="609" mass="67704">MANFKRILIGKPLHNEEMIREKLPKWKAMSIFSSDPLSSIGYGPEQIVLILTVPWAITYGFAWYVAVAIVALMGIVTLSYAQVAKVNPGGGGSYSVAKKNFGELAALTAAASLFIDYTLTVAVSISSGTDAIVSAFPTMTDHRMSLNLFVLFGVLMLINLRGVRESSNTFVFPTYAFVFGILALVASGVFHIISGDTLVIPQASLEKQPLNWTVLYLVLRAFASGCSSMTGIEAISNGVPMFKPPEVKNAQLTTYWMSSLLVVMFAGITLLIMHNHLLPVENVTMLSQLAEATFGRSFMYYYIQFATMLVLYLAANTAYNGLPPLLSLLARDKYMPRYLAARGDRLTFNNGIILLSVIAAVFIVLYHGNTEHLISLYALGVFLSFTISQAGMVVHWHREKDSGWVLRAFLNSLGAIVTGIVVLIIMVAKFLYGAWLILIAIPLLIYIFRLINSHYEDMRLQLALPPDDLITPSGGRNIVIVPVAGVTRVVASTLKYAKELSEQIVAVFVATDKETAKKVEEKWKNWNPGVRLIVLYSPHRSILGPLFKFIEKVESKKGPNDYITILVPEFETKKWWHRLLHNQTGLLLRNLLVFRRNIVVTVVPYQLEK</sequence>